<dbReference type="Proteomes" id="UP000005019">
    <property type="component" value="Unassembled WGS sequence"/>
</dbReference>
<sequence>MIIRTFALALTAALAAPAHAALSVTLERDAWGQFDSYEYQQTFDTLASANGNTNVAWANDSTLAGWSLFNALKNPITYYRASAGADAGGYVYSYGANGNSDRALGALGSGGAYWGSPASNALSAYMAVSFRNDAARTIEGVDVYWDAEQWRVGESNATTDTLDFRYGFGDTFGAVTTWINPGVSFKYNSPVANAGTAGYGTDGNANAVQLGGDIALEWQAGQTLWITWIDYNSAGFDHGLAIDNVSLSVAIPAVPEPASIALLAAGLGIIGVAARRKQA</sequence>
<feature type="domain" description="Ice-binding protein C-terminal" evidence="2">
    <location>
        <begin position="253"/>
        <end position="277"/>
    </location>
</feature>
<dbReference type="OrthoDB" id="1465721at2"/>
<feature type="signal peptide" evidence="1">
    <location>
        <begin position="1"/>
        <end position="20"/>
    </location>
</feature>
<gene>
    <name evidence="3" type="ORF">METUNv1_03034</name>
</gene>
<comment type="caution">
    <text evidence="3">The sequence shown here is derived from an EMBL/GenBank/DDBJ whole genome shotgun (WGS) entry which is preliminary data.</text>
</comment>
<organism evidence="3 4">
    <name type="scientific">Methyloversatilis universalis (strain ATCC BAA-1314 / DSM 25237 / JCM 13912 / CCUG 52030 / FAM5)</name>
    <dbReference type="NCBI Taxonomy" id="1000565"/>
    <lineage>
        <taxon>Bacteria</taxon>
        <taxon>Pseudomonadati</taxon>
        <taxon>Pseudomonadota</taxon>
        <taxon>Betaproteobacteria</taxon>
        <taxon>Nitrosomonadales</taxon>
        <taxon>Sterolibacteriaceae</taxon>
        <taxon>Methyloversatilis</taxon>
    </lineage>
</organism>
<keyword evidence="4" id="KW-1185">Reference proteome</keyword>
<name>F5RFF7_METUF</name>
<dbReference type="eggNOG" id="COG2374">
    <property type="taxonomic scope" value="Bacteria"/>
</dbReference>
<protein>
    <recommendedName>
        <fullName evidence="2">Ice-binding protein C-terminal domain-containing protein</fullName>
    </recommendedName>
</protein>
<reference evidence="3 4" key="1">
    <citation type="journal article" date="2011" name="J. Bacteriol.">
        <title>Genome sequence of Methyloversatilis universalis FAM5T, a methylotrophic representative of the order Rhodocyclales.</title>
        <authorList>
            <person name="Kittichotirat W."/>
            <person name="Good N.M."/>
            <person name="Hall R."/>
            <person name="Bringel F."/>
            <person name="Lajus A."/>
            <person name="Medigue C."/>
            <person name="Smalley N.E."/>
            <person name="Beck D."/>
            <person name="Bumgarner R."/>
            <person name="Vuilleumier S."/>
            <person name="Kalyuzhnaya M.G."/>
        </authorList>
    </citation>
    <scope>NUCLEOTIDE SEQUENCE [LARGE SCALE GENOMIC DNA]</scope>
    <source>
        <strain evidence="4">ATCC BAA-1314 / JCM 13912 / FAM5</strain>
    </source>
</reference>
<evidence type="ECO:0000256" key="1">
    <source>
        <dbReference type="SAM" id="SignalP"/>
    </source>
</evidence>
<dbReference type="EMBL" id="AFHG01000053">
    <property type="protein sequence ID" value="EGK70809.1"/>
    <property type="molecule type" value="Genomic_DNA"/>
</dbReference>
<proteinExistence type="predicted"/>
<evidence type="ECO:0000313" key="3">
    <source>
        <dbReference type="EMBL" id="EGK70809.1"/>
    </source>
</evidence>
<dbReference type="Pfam" id="PF07589">
    <property type="entry name" value="PEP-CTERM"/>
    <property type="match status" value="1"/>
</dbReference>
<dbReference type="STRING" id="1000565.METUNv1_03034"/>
<keyword evidence="1" id="KW-0732">Signal</keyword>
<dbReference type="InterPro" id="IPR013424">
    <property type="entry name" value="Ice-binding_C"/>
</dbReference>
<dbReference type="NCBIfam" id="TIGR02595">
    <property type="entry name" value="PEP_CTERM"/>
    <property type="match status" value="1"/>
</dbReference>
<feature type="chain" id="PRO_5003325851" description="Ice-binding protein C-terminal domain-containing protein" evidence="1">
    <location>
        <begin position="21"/>
        <end position="279"/>
    </location>
</feature>
<dbReference type="RefSeq" id="WP_008063152.1">
    <property type="nucleotide sequence ID" value="NZ_AFHG01000053.1"/>
</dbReference>
<accession>F5RFF7</accession>
<dbReference type="AlphaFoldDB" id="F5RFF7"/>
<evidence type="ECO:0000313" key="4">
    <source>
        <dbReference type="Proteomes" id="UP000005019"/>
    </source>
</evidence>
<evidence type="ECO:0000259" key="2">
    <source>
        <dbReference type="Pfam" id="PF07589"/>
    </source>
</evidence>